<dbReference type="AlphaFoldDB" id="A0A5E8C3Q8"/>
<evidence type="ECO:0000256" key="6">
    <source>
        <dbReference type="ARBA" id="ARBA00023034"/>
    </source>
</evidence>
<evidence type="ECO:0000256" key="4">
    <source>
        <dbReference type="ARBA" id="ARBA00022448"/>
    </source>
</evidence>
<evidence type="ECO:0000256" key="8">
    <source>
        <dbReference type="ARBA" id="ARBA00031347"/>
    </source>
</evidence>
<evidence type="ECO:0000313" key="11">
    <source>
        <dbReference type="Proteomes" id="UP000398389"/>
    </source>
</evidence>
<evidence type="ECO:0000256" key="7">
    <source>
        <dbReference type="ARBA" id="ARBA00023136"/>
    </source>
</evidence>
<dbReference type="GO" id="GO:0000139">
    <property type="term" value="C:Golgi membrane"/>
    <property type="evidence" value="ECO:0007669"/>
    <property type="project" value="UniProtKB-SubCell"/>
</dbReference>
<feature type="compositionally biased region" description="Polar residues" evidence="9">
    <location>
        <begin position="169"/>
        <end position="178"/>
    </location>
</feature>
<keyword evidence="11" id="KW-1185">Reference proteome</keyword>
<name>A0A5E8C3Q8_9ASCO</name>
<dbReference type="Pfam" id="PF04124">
    <property type="entry name" value="Dor1"/>
    <property type="match status" value="1"/>
</dbReference>
<evidence type="ECO:0000313" key="10">
    <source>
        <dbReference type="EMBL" id="VVT55795.1"/>
    </source>
</evidence>
<dbReference type="RefSeq" id="XP_031855348.1">
    <property type="nucleotide sequence ID" value="XM_031999457.1"/>
</dbReference>
<gene>
    <name evidence="10" type="ORF">SAPINGB_P004742</name>
</gene>
<dbReference type="InterPro" id="IPR016159">
    <property type="entry name" value="Cullin_repeat-like_dom_sf"/>
</dbReference>
<evidence type="ECO:0000256" key="5">
    <source>
        <dbReference type="ARBA" id="ARBA00022927"/>
    </source>
</evidence>
<dbReference type="GO" id="GO:0017119">
    <property type="term" value="C:Golgi transport complex"/>
    <property type="evidence" value="ECO:0007669"/>
    <property type="project" value="InterPro"/>
</dbReference>
<comment type="similarity">
    <text evidence="2">Belongs to the COG8 family.</text>
</comment>
<sequence length="471" mass="51137">MDPPDTLRALQNDPSSSSSSSSFKSLGDPLLDLLVPTLPKQTAASVVAHAPAARASVARLRASSLDAIMATSLDDQLAAESQVVNGQLARLTHAAYPQLLQSAGVVDSLLAQFAQFEKTAAGFYDAQLAYIDQEMHHYLGLSTAVDGEKLGGYTANSAGSTEKPRRRSSTGIDDNNVGSIEPPAKNAEDAVIVLKNLEKIQDILELPNLVLACVNNGYYAEALDLAAHSARLSKRYNQVHIVQNIQAQVDDALKTMTVQLLQLLRESVKLPTLIKVVSYLRRLPPFARGAGESISPAAADSITRQLQELFLFSRLQYIRGLLSSLDPIKKQSPDAYLKRYVEVFRENVFVTVVGFRSVFPDHADPLTPTTASQFSGSLLVSSFIKALVEEFYTTVAEIAPFIDDENARSSLWLQISYCSKSLGRVGADFWPTVQGPEDQSGPDGALSKAEWIAAIQKQLDISKHYSTTAVK</sequence>
<dbReference type="EMBL" id="CABVLU010000003">
    <property type="protein sequence ID" value="VVT55795.1"/>
    <property type="molecule type" value="Genomic_DNA"/>
</dbReference>
<evidence type="ECO:0000256" key="9">
    <source>
        <dbReference type="SAM" id="MobiDB-lite"/>
    </source>
</evidence>
<dbReference type="GO" id="GO:0032258">
    <property type="term" value="P:cytoplasm to vacuole targeting by the Cvt pathway"/>
    <property type="evidence" value="ECO:0007669"/>
    <property type="project" value="TreeGrafter"/>
</dbReference>
<keyword evidence="7" id="KW-0472">Membrane</keyword>
<accession>A0A5E8C3Q8</accession>
<proteinExistence type="inferred from homology"/>
<dbReference type="PANTHER" id="PTHR21311">
    <property type="entry name" value="CONSERVED OLIGOMERIC GOLGI COMPLEX COMPONENT 8"/>
    <property type="match status" value="1"/>
</dbReference>
<keyword evidence="6" id="KW-0333">Golgi apparatus</keyword>
<dbReference type="PANTHER" id="PTHR21311:SF0">
    <property type="entry name" value="CONSERVED OLIGOMERIC GOLGI COMPLEX SUBUNIT 8"/>
    <property type="match status" value="1"/>
</dbReference>
<protein>
    <recommendedName>
        <fullName evidence="3">Conserved oligomeric Golgi complex subunit 8</fullName>
    </recommendedName>
    <alternativeName>
        <fullName evidence="8">Component of oligomeric Golgi complex 8</fullName>
    </alternativeName>
</protein>
<feature type="region of interest" description="Disordered" evidence="9">
    <location>
        <begin position="1"/>
        <end position="23"/>
    </location>
</feature>
<dbReference type="GeneID" id="43583557"/>
<dbReference type="Proteomes" id="UP000398389">
    <property type="component" value="Unassembled WGS sequence"/>
</dbReference>
<evidence type="ECO:0000256" key="3">
    <source>
        <dbReference type="ARBA" id="ARBA00020983"/>
    </source>
</evidence>
<organism evidence="10 11">
    <name type="scientific">Magnusiomyces paraingens</name>
    <dbReference type="NCBI Taxonomy" id="2606893"/>
    <lineage>
        <taxon>Eukaryota</taxon>
        <taxon>Fungi</taxon>
        <taxon>Dikarya</taxon>
        <taxon>Ascomycota</taxon>
        <taxon>Saccharomycotina</taxon>
        <taxon>Dipodascomycetes</taxon>
        <taxon>Dipodascales</taxon>
        <taxon>Dipodascaceae</taxon>
        <taxon>Magnusiomyces</taxon>
    </lineage>
</organism>
<dbReference type="OrthoDB" id="1661054at2759"/>
<comment type="subcellular location">
    <subcellularLocation>
        <location evidence="1">Golgi apparatus membrane</location>
        <topology evidence="1">Peripheral membrane protein</topology>
    </subcellularLocation>
</comment>
<evidence type="ECO:0000256" key="2">
    <source>
        <dbReference type="ARBA" id="ARBA00006419"/>
    </source>
</evidence>
<dbReference type="InterPro" id="IPR007255">
    <property type="entry name" value="COG8"/>
</dbReference>
<dbReference type="GO" id="GO:0006891">
    <property type="term" value="P:intra-Golgi vesicle-mediated transport"/>
    <property type="evidence" value="ECO:0007669"/>
    <property type="project" value="TreeGrafter"/>
</dbReference>
<keyword evidence="4" id="KW-0813">Transport</keyword>
<evidence type="ECO:0000256" key="1">
    <source>
        <dbReference type="ARBA" id="ARBA00004395"/>
    </source>
</evidence>
<keyword evidence="5" id="KW-0653">Protein transport</keyword>
<reference evidence="10 11" key="1">
    <citation type="submission" date="2019-09" db="EMBL/GenBank/DDBJ databases">
        <authorList>
            <person name="Brejova B."/>
        </authorList>
    </citation>
    <scope>NUCLEOTIDE SEQUENCE [LARGE SCALE GENOMIC DNA]</scope>
</reference>
<feature type="region of interest" description="Disordered" evidence="9">
    <location>
        <begin position="153"/>
        <end position="182"/>
    </location>
</feature>
<dbReference type="SUPFAM" id="SSF74788">
    <property type="entry name" value="Cullin repeat-like"/>
    <property type="match status" value="1"/>
</dbReference>